<accession>A0A3Q9FT09</accession>
<dbReference type="RefSeq" id="WP_126616810.1">
    <property type="nucleotide sequence ID" value="NZ_CP034562.1"/>
</dbReference>
<evidence type="ECO:0000259" key="2">
    <source>
        <dbReference type="Pfam" id="PF18962"/>
    </source>
</evidence>
<feature type="chain" id="PRO_5018779128" evidence="1">
    <location>
        <begin position="20"/>
        <end position="241"/>
    </location>
</feature>
<name>A0A3Q9FT09_9BACT</name>
<dbReference type="InterPro" id="IPR026444">
    <property type="entry name" value="Secre_tail"/>
</dbReference>
<dbReference type="EMBL" id="CP034562">
    <property type="protein sequence ID" value="AZQ63775.1"/>
    <property type="molecule type" value="Genomic_DNA"/>
</dbReference>
<protein>
    <submittedName>
        <fullName evidence="3">T9SS type A sorting domain-containing protein</fullName>
    </submittedName>
</protein>
<dbReference type="Proteomes" id="UP000267268">
    <property type="component" value="Chromosome 1"/>
</dbReference>
<keyword evidence="4" id="KW-1185">Reference proteome</keyword>
<sequence length="241" mass="26852">MKKIFIVLVYLTCASASVAQIDTSNYTTELLSSANYLVGTPYEVMEDGMVSSINIIGNSKGTKVRMAIYSDVDNAPDELIAVSEVNKLGKGLTSVAIEPIALEAGNYWIMAIYKSTGKHLLGNTKDVNSDVFYAAVDFESELPLNAQNFENYQGHAFPFFLDFKIEEKETSLAIYPNPTVDFVKIEHHIENYEVRIFDLTGVEIKAIHSDSKTLEVDLSGLQKGHYLFKIGEQKAQYVIKK</sequence>
<proteinExistence type="predicted"/>
<gene>
    <name evidence="3" type="ORF">EI427_16545</name>
</gene>
<keyword evidence="1" id="KW-0732">Signal</keyword>
<dbReference type="AlphaFoldDB" id="A0A3Q9FT09"/>
<feature type="domain" description="Secretion system C-terminal sorting" evidence="2">
    <location>
        <begin position="174"/>
        <end position="241"/>
    </location>
</feature>
<dbReference type="NCBIfam" id="TIGR04183">
    <property type="entry name" value="Por_Secre_tail"/>
    <property type="match status" value="1"/>
</dbReference>
<dbReference type="KEGG" id="fll:EI427_16545"/>
<evidence type="ECO:0000256" key="1">
    <source>
        <dbReference type="SAM" id="SignalP"/>
    </source>
</evidence>
<dbReference type="Pfam" id="PF18962">
    <property type="entry name" value="Por_Secre_tail"/>
    <property type="match status" value="1"/>
</dbReference>
<evidence type="ECO:0000313" key="4">
    <source>
        <dbReference type="Proteomes" id="UP000267268"/>
    </source>
</evidence>
<dbReference type="OrthoDB" id="977776at2"/>
<feature type="signal peptide" evidence="1">
    <location>
        <begin position="1"/>
        <end position="19"/>
    </location>
</feature>
<reference evidence="3 4" key="1">
    <citation type="submission" date="2018-12" db="EMBL/GenBank/DDBJ databases">
        <title>Flammeovirga pectinis sp. nov., isolated from the gut of the Korean scallop, Patinopecten yessoensis.</title>
        <authorList>
            <person name="Bae J.-W."/>
            <person name="Jeong Y.-S."/>
            <person name="Kang W."/>
        </authorList>
    </citation>
    <scope>NUCLEOTIDE SEQUENCE [LARGE SCALE GENOMIC DNA]</scope>
    <source>
        <strain evidence="3 4">L12M1</strain>
    </source>
</reference>
<evidence type="ECO:0000313" key="3">
    <source>
        <dbReference type="EMBL" id="AZQ63775.1"/>
    </source>
</evidence>
<organism evidence="3 4">
    <name type="scientific">Flammeovirga pectinis</name>
    <dbReference type="NCBI Taxonomy" id="2494373"/>
    <lineage>
        <taxon>Bacteria</taxon>
        <taxon>Pseudomonadati</taxon>
        <taxon>Bacteroidota</taxon>
        <taxon>Cytophagia</taxon>
        <taxon>Cytophagales</taxon>
        <taxon>Flammeovirgaceae</taxon>
        <taxon>Flammeovirga</taxon>
    </lineage>
</organism>